<comment type="caution">
    <text evidence="1">The sequence shown here is derived from an EMBL/GenBank/DDBJ whole genome shotgun (WGS) entry which is preliminary data.</text>
</comment>
<organism evidence="1 2">
    <name type="scientific">Pseudomonas reactans</name>
    <dbReference type="NCBI Taxonomy" id="117680"/>
    <lineage>
        <taxon>Bacteria</taxon>
        <taxon>Pseudomonadati</taxon>
        <taxon>Pseudomonadota</taxon>
        <taxon>Gammaproteobacteria</taxon>
        <taxon>Pseudomonadales</taxon>
        <taxon>Pseudomonadaceae</taxon>
        <taxon>Pseudomonas</taxon>
    </lineage>
</organism>
<reference evidence="1 2" key="1">
    <citation type="submission" date="2020-04" db="EMBL/GenBank/DDBJ databases">
        <title>Molecular characterization of pseudomonads from Agaricus bisporus reveal novel blotch 2 pathogens in Western Europe.</title>
        <authorList>
            <person name="Taparia T."/>
            <person name="Krijger M."/>
            <person name="Haynes E."/>
            <person name="Elpinstone J.G."/>
            <person name="Noble R."/>
            <person name="Van Der Wolf J."/>
        </authorList>
    </citation>
    <scope>NUCLEOTIDE SEQUENCE [LARGE SCALE GENOMIC DNA]</scope>
    <source>
        <strain evidence="1 2">P8021</strain>
    </source>
</reference>
<protein>
    <submittedName>
        <fullName evidence="1">Alpha-xenorhabdolysin family binary toxin subunit B</fullName>
    </submittedName>
</protein>
<dbReference type="AlphaFoldDB" id="A0A7Y8FXA6"/>
<name>A0A7Y8FXA6_9PSED</name>
<gene>
    <name evidence="1" type="ORF">HX893_03745</name>
</gene>
<dbReference type="NCBIfam" id="NF033927">
    <property type="entry name" value="alph_xenorhab_B"/>
    <property type="match status" value="1"/>
</dbReference>
<dbReference type="InterPro" id="IPR047760">
    <property type="entry name" value="XaxB-like"/>
</dbReference>
<dbReference type="EMBL" id="JACASD010000009">
    <property type="protein sequence ID" value="NWE87241.1"/>
    <property type="molecule type" value="Genomic_DNA"/>
</dbReference>
<proteinExistence type="predicted"/>
<evidence type="ECO:0000313" key="2">
    <source>
        <dbReference type="Proteomes" id="UP000585226"/>
    </source>
</evidence>
<accession>A0A7Y8FXA6</accession>
<dbReference type="RefSeq" id="WP_177110277.1">
    <property type="nucleotide sequence ID" value="NZ_JACASD010000009.1"/>
</dbReference>
<dbReference type="Proteomes" id="UP000585226">
    <property type="component" value="Unassembled WGS sequence"/>
</dbReference>
<evidence type="ECO:0000313" key="1">
    <source>
        <dbReference type="EMBL" id="NWE87241.1"/>
    </source>
</evidence>
<sequence>MNTGIVTLSRPNMVAMKGSRITIRSYVNIRLSNIKNSTIAGDLKALDSYREEVDQRGNDLLRKMIDLSDSSSVVNALSYLASVDRNADPSAFSAYEQNLSSVLTDKQNDLLQWRNALNTAIFNLRTMSLTDNTYKLTELENTIATLGQIAKKESDGAHYEEMLKRVAVLQAAIEAYESETFLDKAKPVVDEIVKTVGSVVDSPATYKATLVKEGATVVSLILNIGNASVKYDDMVTLRGKLVVKINTRELAADVTDRDIKEHAHELEQLRSFEMLKGVKTEYVNEVQKVADSCTSFLDEVYSSTPLDAEGIANRFNLHAPLLNAYASDLFNQWLRV</sequence>